<protein>
    <submittedName>
        <fullName evidence="7">Sorbitol dehydrogenase</fullName>
    </submittedName>
</protein>
<evidence type="ECO:0000256" key="1">
    <source>
        <dbReference type="ARBA" id="ARBA00001947"/>
    </source>
</evidence>
<dbReference type="InterPro" id="IPR036291">
    <property type="entry name" value="NAD(P)-bd_dom_sf"/>
</dbReference>
<dbReference type="EMBL" id="AP025739">
    <property type="protein sequence ID" value="BDI28524.1"/>
    <property type="molecule type" value="Genomic_DNA"/>
</dbReference>
<dbReference type="GO" id="GO:0008270">
    <property type="term" value="F:zinc ion binding"/>
    <property type="evidence" value="ECO:0007669"/>
    <property type="project" value="InterPro"/>
</dbReference>
<dbReference type="RefSeq" id="WP_119324050.1">
    <property type="nucleotide sequence ID" value="NZ_AP025739.1"/>
</dbReference>
<keyword evidence="8" id="KW-1185">Reference proteome</keyword>
<evidence type="ECO:0000256" key="5">
    <source>
        <dbReference type="ARBA" id="ARBA00023002"/>
    </source>
</evidence>
<dbReference type="FunCoup" id="A0A402D3B5">
    <property type="interactions" value="343"/>
</dbReference>
<dbReference type="PANTHER" id="PTHR43161">
    <property type="entry name" value="SORBITOL DEHYDROGENASE"/>
    <property type="match status" value="1"/>
</dbReference>
<comment type="cofactor">
    <cofactor evidence="1 6">
        <name>Zn(2+)</name>
        <dbReference type="ChEBI" id="CHEBI:29105"/>
    </cofactor>
</comment>
<gene>
    <name evidence="7" type="primary">gutB</name>
    <name evidence="7" type="ORF">CCAX7_005750</name>
</gene>
<dbReference type="InterPro" id="IPR002328">
    <property type="entry name" value="ADH_Zn_CS"/>
</dbReference>
<evidence type="ECO:0000256" key="6">
    <source>
        <dbReference type="RuleBase" id="RU361277"/>
    </source>
</evidence>
<dbReference type="AlphaFoldDB" id="A0A402D3B5"/>
<dbReference type="Gene3D" id="3.90.180.10">
    <property type="entry name" value="Medium-chain alcohol dehydrogenases, catalytic domain"/>
    <property type="match status" value="1"/>
</dbReference>
<keyword evidence="3 6" id="KW-0479">Metal-binding</keyword>
<dbReference type="Gene3D" id="3.40.50.720">
    <property type="entry name" value="NAD(P)-binding Rossmann-like Domain"/>
    <property type="match status" value="1"/>
</dbReference>
<evidence type="ECO:0000256" key="4">
    <source>
        <dbReference type="ARBA" id="ARBA00022833"/>
    </source>
</evidence>
<dbReference type="InterPro" id="IPR013154">
    <property type="entry name" value="ADH-like_N"/>
</dbReference>
<proteinExistence type="inferred from homology"/>
<dbReference type="InterPro" id="IPR011032">
    <property type="entry name" value="GroES-like_sf"/>
</dbReference>
<dbReference type="PROSITE" id="PS00059">
    <property type="entry name" value="ADH_ZINC"/>
    <property type="match status" value="1"/>
</dbReference>
<comment type="similarity">
    <text evidence="2 6">Belongs to the zinc-containing alcohol dehydrogenase family.</text>
</comment>
<evidence type="ECO:0000256" key="3">
    <source>
        <dbReference type="ARBA" id="ARBA00022723"/>
    </source>
</evidence>
<dbReference type="GO" id="GO:0016491">
    <property type="term" value="F:oxidoreductase activity"/>
    <property type="evidence" value="ECO:0007669"/>
    <property type="project" value="UniProtKB-KW"/>
</dbReference>
<name>A0A402D3B5_9BACT</name>
<evidence type="ECO:0000313" key="8">
    <source>
        <dbReference type="Proteomes" id="UP000287394"/>
    </source>
</evidence>
<dbReference type="Pfam" id="PF08240">
    <property type="entry name" value="ADH_N"/>
    <property type="match status" value="1"/>
</dbReference>
<dbReference type="SUPFAM" id="SSF50129">
    <property type="entry name" value="GroES-like"/>
    <property type="match status" value="1"/>
</dbReference>
<dbReference type="OrthoDB" id="9770238at2"/>
<dbReference type="Proteomes" id="UP000287394">
    <property type="component" value="Chromosome"/>
</dbReference>
<reference evidence="7 8" key="1">
    <citation type="journal article" date="2019" name="Int. J. Syst. Evol. Microbiol.">
        <title>Capsulimonas corticalis gen. nov., sp. nov., an aerobic capsulated bacterium, of a novel bacterial order, Capsulimonadales ord. nov., of the class Armatimonadia of the phylum Armatimonadetes.</title>
        <authorList>
            <person name="Li J."/>
            <person name="Kudo C."/>
            <person name="Tonouchi A."/>
        </authorList>
    </citation>
    <scope>NUCLEOTIDE SEQUENCE [LARGE SCALE GENOMIC DNA]</scope>
    <source>
        <strain evidence="7 8">AX-7</strain>
    </source>
</reference>
<organism evidence="7 8">
    <name type="scientific">Capsulimonas corticalis</name>
    <dbReference type="NCBI Taxonomy" id="2219043"/>
    <lineage>
        <taxon>Bacteria</taxon>
        <taxon>Bacillati</taxon>
        <taxon>Armatimonadota</taxon>
        <taxon>Armatimonadia</taxon>
        <taxon>Capsulimonadales</taxon>
        <taxon>Capsulimonadaceae</taxon>
        <taxon>Capsulimonas</taxon>
    </lineage>
</organism>
<dbReference type="KEGG" id="ccot:CCAX7_005750"/>
<keyword evidence="5" id="KW-0560">Oxidoreductase</keyword>
<dbReference type="PANTHER" id="PTHR43161:SF9">
    <property type="entry name" value="SORBITOL DEHYDROGENASE"/>
    <property type="match status" value="1"/>
</dbReference>
<accession>A0A402D3B5</accession>
<dbReference type="InterPro" id="IPR020843">
    <property type="entry name" value="ER"/>
</dbReference>
<evidence type="ECO:0000313" key="7">
    <source>
        <dbReference type="EMBL" id="BDI28524.1"/>
    </source>
</evidence>
<keyword evidence="4 6" id="KW-0862">Zinc</keyword>
<sequence>MKSIKLTGLRRMEMFDVPKPELASDHDVLIKMAAIGICGSDVHYFAEGGIGVQVVQYPYAAGHEGAGVVEAVGAAVTQIKVGDRVAFDPAISCWECDQCLAGRSHTCRRQSFLGCPGQVEGCLAEYLVLPDRNCFPIPDSMTLEEAAIAEPLSIGLHGIALSIPLAGAKIGILGAGPIGLSVLLPAKAMGAGRVYMTDKIDARLDVASRAGADWVGNPDKIDVVQAVAEREPGLLDVVFECSGKQEAMDQGVELLKPGGKLMLIGIPGAHNRVSFDINQLRRKEITVQNVRRQNEQVQNAIDMIANRTIDVSVMITHRFPFERTQEGFDMVTDYQDGVVKAMVLVG</sequence>
<dbReference type="InterPro" id="IPR013149">
    <property type="entry name" value="ADH-like_C"/>
</dbReference>
<dbReference type="SUPFAM" id="SSF51735">
    <property type="entry name" value="NAD(P)-binding Rossmann-fold domains"/>
    <property type="match status" value="1"/>
</dbReference>
<dbReference type="Pfam" id="PF00107">
    <property type="entry name" value="ADH_zinc_N"/>
    <property type="match status" value="1"/>
</dbReference>
<evidence type="ECO:0000256" key="2">
    <source>
        <dbReference type="ARBA" id="ARBA00008072"/>
    </source>
</evidence>
<dbReference type="SMART" id="SM00829">
    <property type="entry name" value="PKS_ER"/>
    <property type="match status" value="1"/>
</dbReference>